<evidence type="ECO:0000256" key="1">
    <source>
        <dbReference type="ARBA" id="ARBA00022679"/>
    </source>
</evidence>
<gene>
    <name evidence="3" type="ORF">ZYGR_0BB01050</name>
</gene>
<accession>A0A1Q3AKS0</accession>
<protein>
    <recommendedName>
        <fullName evidence="5">Protein-lysine N-methyltransferase EFM2</fullName>
    </recommendedName>
</protein>
<sequence length="402" mass="45678">MFDPLDLYTPEDAVDASEDQSNLLLGSKDSESIHDTDFNDEDENLPIDSLDLPSVHYAPPAAILCILLLLKPTDQINFQNSTNSNLTTSQICLQKGISMELLNATVEYYQTWDNKRLKTAEKICEKIPTLATASEVLLNYYTLILKNYEKNSFTMKDQIIKEVSMRISENCGRTALPTMSRHFTFENLSKNIEIYEPSLTADNLGWKTWGSSFILSQKLINIVPHVNPTKFQRVLELGSGTGLAGISWFMKWIETYGTSNIEMFFTDLQEIVPNLRKNVENNGLSGISVVDTLDWTCPKDFTDKYSGEKFDVIIVSDPIYSPNHPKLVVDMIKLLLSPNGTCHLEIPLRDKYSKERNSLGRLLEANGLQVIKQINDQGMDDWGKVDYLYQMIEWKQSGMKLT</sequence>
<evidence type="ECO:0008006" key="5">
    <source>
        <dbReference type="Google" id="ProtNLM"/>
    </source>
</evidence>
<dbReference type="OrthoDB" id="433955at2759"/>
<organism evidence="3 4">
    <name type="scientific">Zygosaccharomyces rouxii</name>
    <dbReference type="NCBI Taxonomy" id="4956"/>
    <lineage>
        <taxon>Eukaryota</taxon>
        <taxon>Fungi</taxon>
        <taxon>Dikarya</taxon>
        <taxon>Ascomycota</taxon>
        <taxon>Saccharomycotina</taxon>
        <taxon>Saccharomycetes</taxon>
        <taxon>Saccharomycetales</taxon>
        <taxon>Saccharomycetaceae</taxon>
        <taxon>Zygosaccharomyces</taxon>
    </lineage>
</organism>
<dbReference type="CDD" id="cd02440">
    <property type="entry name" value="AdoMet_MTases"/>
    <property type="match status" value="1"/>
</dbReference>
<reference evidence="3 4" key="1">
    <citation type="submission" date="2016-08" db="EMBL/GenBank/DDBJ databases">
        <title>Draft genome sequence of allopolyploid Zygosaccharomyces rouxii.</title>
        <authorList>
            <person name="Watanabe J."/>
            <person name="Uehara K."/>
            <person name="Mogi Y."/>
            <person name="Tsukioka Y."/>
        </authorList>
    </citation>
    <scope>NUCLEOTIDE SEQUENCE [LARGE SCALE GENOMIC DNA]</scope>
    <source>
        <strain evidence="3 4">NBRC 110957</strain>
    </source>
</reference>
<feature type="region of interest" description="Disordered" evidence="2">
    <location>
        <begin position="1"/>
        <end position="20"/>
    </location>
</feature>
<dbReference type="PANTHER" id="PTHR14614:SF156">
    <property type="entry name" value="PROTEIN-LYSINE N-METHYLTRANSFERASE EFM2"/>
    <property type="match status" value="1"/>
</dbReference>
<dbReference type="PANTHER" id="PTHR14614">
    <property type="entry name" value="HEPATOCELLULAR CARCINOMA-ASSOCIATED ANTIGEN"/>
    <property type="match status" value="1"/>
</dbReference>
<proteinExistence type="predicted"/>
<dbReference type="GO" id="GO:0005829">
    <property type="term" value="C:cytosol"/>
    <property type="evidence" value="ECO:0007669"/>
    <property type="project" value="TreeGrafter"/>
</dbReference>
<keyword evidence="1" id="KW-0808">Transferase</keyword>
<dbReference type="Proteomes" id="UP000187013">
    <property type="component" value="Unassembled WGS sequence"/>
</dbReference>
<dbReference type="GO" id="GO:0008757">
    <property type="term" value="F:S-adenosylmethionine-dependent methyltransferase activity"/>
    <property type="evidence" value="ECO:0007669"/>
    <property type="project" value="UniProtKB-ARBA"/>
</dbReference>
<evidence type="ECO:0000313" key="4">
    <source>
        <dbReference type="Proteomes" id="UP000187013"/>
    </source>
</evidence>
<dbReference type="AlphaFoldDB" id="A0A1Q3AKS0"/>
<dbReference type="SUPFAM" id="SSF53335">
    <property type="entry name" value="S-adenosyl-L-methionine-dependent methyltransferases"/>
    <property type="match status" value="1"/>
</dbReference>
<evidence type="ECO:0000256" key="2">
    <source>
        <dbReference type="SAM" id="MobiDB-lite"/>
    </source>
</evidence>
<comment type="caution">
    <text evidence="3">The sequence shown here is derived from an EMBL/GenBank/DDBJ whole genome shotgun (WGS) entry which is preliminary data.</text>
</comment>
<evidence type="ECO:0000313" key="3">
    <source>
        <dbReference type="EMBL" id="GAV56328.1"/>
    </source>
</evidence>
<dbReference type="InterPro" id="IPR029063">
    <property type="entry name" value="SAM-dependent_MTases_sf"/>
</dbReference>
<dbReference type="Gene3D" id="3.40.50.150">
    <property type="entry name" value="Vaccinia Virus protein VP39"/>
    <property type="match status" value="1"/>
</dbReference>
<dbReference type="InterPro" id="IPR019410">
    <property type="entry name" value="Methyltransf_16"/>
</dbReference>
<dbReference type="EMBL" id="BDGX01000054">
    <property type="protein sequence ID" value="GAV56328.1"/>
    <property type="molecule type" value="Genomic_DNA"/>
</dbReference>
<dbReference type="Pfam" id="PF10294">
    <property type="entry name" value="Methyltransf_16"/>
    <property type="match status" value="1"/>
</dbReference>
<name>A0A1Q3AKS0_ZYGRO</name>